<feature type="transmembrane region" description="Helical" evidence="2">
    <location>
        <begin position="215"/>
        <end position="238"/>
    </location>
</feature>
<dbReference type="AlphaFoldDB" id="A0A1E3IMS0"/>
<feature type="compositionally biased region" description="Low complexity" evidence="1">
    <location>
        <begin position="614"/>
        <end position="628"/>
    </location>
</feature>
<keyword evidence="4" id="KW-1185">Reference proteome</keyword>
<dbReference type="KEGG" id="cdep:91089185"/>
<feature type="compositionally biased region" description="Low complexity" evidence="1">
    <location>
        <begin position="115"/>
        <end position="160"/>
    </location>
</feature>
<evidence type="ECO:0000313" key="4">
    <source>
        <dbReference type="Proteomes" id="UP000094043"/>
    </source>
</evidence>
<feature type="compositionally biased region" description="Polar residues" evidence="1">
    <location>
        <begin position="431"/>
        <end position="460"/>
    </location>
</feature>
<feature type="region of interest" description="Disordered" evidence="1">
    <location>
        <begin position="104"/>
        <end position="214"/>
    </location>
</feature>
<keyword evidence="2" id="KW-0812">Transmembrane</keyword>
<reference evidence="3" key="2">
    <citation type="journal article" date="2022" name="Elife">
        <title>Obligate sexual reproduction of a homothallic fungus closely related to the Cryptococcus pathogenic species complex.</title>
        <authorList>
            <person name="Passer A.R."/>
            <person name="Clancey S.A."/>
            <person name="Shea T."/>
            <person name="David-Palma M."/>
            <person name="Averette A.F."/>
            <person name="Boekhout T."/>
            <person name="Porcel B.M."/>
            <person name="Nowrousian M."/>
            <person name="Cuomo C.A."/>
            <person name="Sun S."/>
            <person name="Heitman J."/>
            <person name="Coelho M.A."/>
        </authorList>
    </citation>
    <scope>NUCLEOTIDE SEQUENCE</scope>
    <source>
        <strain evidence="3">CBS 7841</strain>
    </source>
</reference>
<keyword evidence="2" id="KW-1133">Transmembrane helix</keyword>
<reference evidence="3" key="3">
    <citation type="submission" date="2024-01" db="EMBL/GenBank/DDBJ databases">
        <authorList>
            <person name="Coelho M.A."/>
            <person name="David-Palma M."/>
            <person name="Shea T."/>
            <person name="Sun S."/>
            <person name="Cuomo C.A."/>
            <person name="Heitman J."/>
        </authorList>
    </citation>
    <scope>NUCLEOTIDE SEQUENCE</scope>
    <source>
        <strain evidence="3">CBS 7841</strain>
    </source>
</reference>
<dbReference type="VEuPathDB" id="FungiDB:L203_01809"/>
<feature type="compositionally biased region" description="Low complexity" evidence="1">
    <location>
        <begin position="670"/>
        <end position="687"/>
    </location>
</feature>
<dbReference type="GeneID" id="91089185"/>
<feature type="compositionally biased region" description="Acidic residues" evidence="1">
    <location>
        <begin position="394"/>
        <end position="404"/>
    </location>
</feature>
<evidence type="ECO:0000256" key="2">
    <source>
        <dbReference type="SAM" id="Phobius"/>
    </source>
</evidence>
<dbReference type="OrthoDB" id="2576153at2759"/>
<protein>
    <submittedName>
        <fullName evidence="3">Uncharacterized protein</fullName>
    </submittedName>
</protein>
<feature type="compositionally biased region" description="Basic and acidic residues" evidence="1">
    <location>
        <begin position="405"/>
        <end position="425"/>
    </location>
</feature>
<feature type="compositionally biased region" description="Polar residues" evidence="1">
    <location>
        <begin position="656"/>
        <end position="667"/>
    </location>
</feature>
<organism evidence="3 4">
    <name type="scientific">Cryptococcus depauperatus CBS 7841</name>
    <dbReference type="NCBI Taxonomy" id="1295531"/>
    <lineage>
        <taxon>Eukaryota</taxon>
        <taxon>Fungi</taxon>
        <taxon>Dikarya</taxon>
        <taxon>Basidiomycota</taxon>
        <taxon>Agaricomycotina</taxon>
        <taxon>Tremellomycetes</taxon>
        <taxon>Tremellales</taxon>
        <taxon>Cryptococcaceae</taxon>
        <taxon>Cryptococcus</taxon>
    </lineage>
</organism>
<evidence type="ECO:0000313" key="3">
    <source>
        <dbReference type="EMBL" id="WVN89746.1"/>
    </source>
</evidence>
<evidence type="ECO:0000256" key="1">
    <source>
        <dbReference type="SAM" id="MobiDB-lite"/>
    </source>
</evidence>
<reference evidence="3" key="1">
    <citation type="submission" date="2016-06" db="EMBL/GenBank/DDBJ databases">
        <authorList>
            <person name="Cuomo C."/>
            <person name="Litvintseva A."/>
            <person name="Heitman J."/>
            <person name="Chen Y."/>
            <person name="Sun S."/>
            <person name="Springer D."/>
            <person name="Dromer F."/>
            <person name="Young S."/>
            <person name="Zeng Q."/>
            <person name="Chapman S."/>
            <person name="Gujja S."/>
            <person name="Saif S."/>
            <person name="Birren B."/>
        </authorList>
    </citation>
    <scope>NUCLEOTIDE SEQUENCE</scope>
    <source>
        <strain evidence="3">CBS 7841</strain>
    </source>
</reference>
<gene>
    <name evidence="3" type="ORF">L203_104976</name>
</gene>
<sequence length="733" mass="77733">MSCEQVPSVTLYGTTQITTASSFITTLTSVIPGNPVVSTSTSVEPGKCDGNGNCPSQTKSAVVTVTPSETSTYTSATQTNVVVTSVVPQKTLYYPCSSVQHEAGQAAQINTPQESSSSTATDDTTSSQSSSSMTDGGLKGQPSKTASQSTTQATSGNSQSLPVSPFSSMSTGTGSLSPSGSSRGSTTSDHSGAASSTTSSDASHKGTSSSSNNPAALAGGIVGGILGIILLACLIICLRRKATRKNQRRQEGGGLDQDYWERHFRALEAESDNDMEKDDWDLKSSRKLHLTLDLASKNTDLDLQRPPSMLSTISSFVTSLGGAVPTRISEKSGLNFSRPLKRPPLPSETDTTSVRSYPKSPKSVKTNGSKRISVVSRRSGKSQRMSASVLPSMIEEDEGNEGSEEDQRQQGMEEPKIVEWIRHSQTDSLEESNGFQNTRRNKRSSAQMNRLSGLSYQSGKTLAIGPPPPKRPPTAYTFEKTSSIVSTSSSYSTFGSYSNHSAAISPYESLVSTGNAPYPFPLGRMPIYTPSSYGVTRSHLNTKFNSPYLADDYLNEGNRQPFRKAVPPLHLSQAAITPSLWVDDDLLARFEDAESNGENGTHGHGGLASVFSAPTTTTDDGSSSPKTPYNETAEDDDVPSESRMDKGKPRGLPVTAPSSDTSVSPKQKFSRTSPWSTSSTTSSMEDTTQARIGTAERSAVTPQLPILALGSSVIGSWGIGLIEEGEKMNTTGK</sequence>
<dbReference type="Proteomes" id="UP000094043">
    <property type="component" value="Chromosome 6"/>
</dbReference>
<dbReference type="RefSeq" id="XP_066070446.1">
    <property type="nucleotide sequence ID" value="XM_066214349.1"/>
</dbReference>
<keyword evidence="2" id="KW-0472">Membrane</keyword>
<dbReference type="EMBL" id="CP143789">
    <property type="protein sequence ID" value="WVN89746.1"/>
    <property type="molecule type" value="Genomic_DNA"/>
</dbReference>
<name>A0A1E3IMS0_9TREE</name>
<feature type="compositionally biased region" description="Low complexity" evidence="1">
    <location>
        <begin position="167"/>
        <end position="201"/>
    </location>
</feature>
<accession>A0A1E3IMS0</accession>
<feature type="compositionally biased region" description="Polar residues" evidence="1">
    <location>
        <begin position="205"/>
        <end position="214"/>
    </location>
</feature>
<proteinExistence type="predicted"/>
<feature type="region of interest" description="Disordered" evidence="1">
    <location>
        <begin position="594"/>
        <end position="696"/>
    </location>
</feature>
<feature type="region of interest" description="Disordered" evidence="1">
    <location>
        <begin position="334"/>
        <end position="476"/>
    </location>
</feature>